<sequence length="84" mass="9863">MCKAFRGWVDDFKGREMKPVNDEESDQDVWPSKVHYDAFIIIDQPVIDLLLRAPKFTRGQVPRNEDLEPWVVMVSAQHPMSRSY</sequence>
<evidence type="ECO:0000313" key="2">
    <source>
        <dbReference type="Proteomes" id="UP000472372"/>
    </source>
</evidence>
<accession>A0A6S6W5M2</accession>
<dbReference type="EMBL" id="HG992982">
    <property type="protein sequence ID" value="CAE7186326.1"/>
    <property type="molecule type" value="Genomic_DNA"/>
</dbReference>
<evidence type="ECO:0000313" key="1">
    <source>
        <dbReference type="EMBL" id="CAE7186326.1"/>
    </source>
</evidence>
<gene>
    <name evidence="1" type="ORF">PTTW11_06948</name>
</gene>
<protein>
    <submittedName>
        <fullName evidence="1">Uncharacterized protein</fullName>
    </submittedName>
</protein>
<name>A0A6S6W5M2_9PLEO</name>
<proteinExistence type="predicted"/>
<organism evidence="1 2">
    <name type="scientific">Pyrenophora teres f. teres</name>
    <dbReference type="NCBI Taxonomy" id="97479"/>
    <lineage>
        <taxon>Eukaryota</taxon>
        <taxon>Fungi</taxon>
        <taxon>Dikarya</taxon>
        <taxon>Ascomycota</taxon>
        <taxon>Pezizomycotina</taxon>
        <taxon>Dothideomycetes</taxon>
        <taxon>Pleosporomycetidae</taxon>
        <taxon>Pleosporales</taxon>
        <taxon>Pleosporineae</taxon>
        <taxon>Pleosporaceae</taxon>
        <taxon>Pyrenophora</taxon>
    </lineage>
</organism>
<dbReference type="Proteomes" id="UP000472372">
    <property type="component" value="Chromosome 6"/>
</dbReference>
<reference evidence="1" key="1">
    <citation type="submission" date="2021-02" db="EMBL/GenBank/DDBJ databases">
        <authorList>
            <person name="Syme A R."/>
            <person name="Syme A R."/>
            <person name="Moolhuijzen P."/>
        </authorList>
    </citation>
    <scope>NUCLEOTIDE SEQUENCE</scope>
    <source>
        <strain evidence="1">W1-1</strain>
    </source>
</reference>
<dbReference type="AlphaFoldDB" id="A0A6S6W5M2"/>